<keyword evidence="1" id="KW-1133">Transmembrane helix</keyword>
<reference evidence="2" key="1">
    <citation type="submission" date="2014-05" db="EMBL/GenBank/DDBJ databases">
        <authorList>
            <person name="Chronopoulou M."/>
        </authorList>
    </citation>
    <scope>NUCLEOTIDE SEQUENCE</scope>
    <source>
        <tissue evidence="2">Whole organism</tissue>
    </source>
</reference>
<protein>
    <submittedName>
        <fullName evidence="2">Uncharacterized protein</fullName>
    </submittedName>
</protein>
<evidence type="ECO:0000313" key="2">
    <source>
        <dbReference type="EMBL" id="CDW18287.1"/>
    </source>
</evidence>
<name>A0A0K2SY43_LEPSM</name>
<evidence type="ECO:0000256" key="1">
    <source>
        <dbReference type="SAM" id="Phobius"/>
    </source>
</evidence>
<proteinExistence type="predicted"/>
<sequence>MVPLLTLNSLEGLLTVTLLLLYSTYFFKGATISSDLRGLDLDLVVASGVPLATKL</sequence>
<keyword evidence="1" id="KW-0472">Membrane</keyword>
<dbReference type="AlphaFoldDB" id="A0A0K2SY43"/>
<dbReference type="EMBL" id="HACA01000926">
    <property type="protein sequence ID" value="CDW18287.1"/>
    <property type="molecule type" value="Transcribed_RNA"/>
</dbReference>
<keyword evidence="1" id="KW-0812">Transmembrane</keyword>
<feature type="transmembrane region" description="Helical" evidence="1">
    <location>
        <begin position="6"/>
        <end position="27"/>
    </location>
</feature>
<accession>A0A0K2SY43</accession>
<organism evidence="2">
    <name type="scientific">Lepeophtheirus salmonis</name>
    <name type="common">Salmon louse</name>
    <name type="synonym">Caligus salmonis</name>
    <dbReference type="NCBI Taxonomy" id="72036"/>
    <lineage>
        <taxon>Eukaryota</taxon>
        <taxon>Metazoa</taxon>
        <taxon>Ecdysozoa</taxon>
        <taxon>Arthropoda</taxon>
        <taxon>Crustacea</taxon>
        <taxon>Multicrustacea</taxon>
        <taxon>Hexanauplia</taxon>
        <taxon>Copepoda</taxon>
        <taxon>Siphonostomatoida</taxon>
        <taxon>Caligidae</taxon>
        <taxon>Lepeophtheirus</taxon>
    </lineage>
</organism>